<dbReference type="GO" id="GO:0003700">
    <property type="term" value="F:DNA-binding transcription factor activity"/>
    <property type="evidence" value="ECO:0007669"/>
    <property type="project" value="InterPro"/>
</dbReference>
<dbReference type="PROSITE" id="PS50987">
    <property type="entry name" value="HTH_ARSR_2"/>
    <property type="match status" value="1"/>
</dbReference>
<evidence type="ECO:0000259" key="4">
    <source>
        <dbReference type="PROSITE" id="PS50987"/>
    </source>
</evidence>
<dbReference type="PANTHER" id="PTHR43132">
    <property type="entry name" value="ARSENICAL RESISTANCE OPERON REPRESSOR ARSR-RELATED"/>
    <property type="match status" value="1"/>
</dbReference>
<comment type="caution">
    <text evidence="5">The sequence shown here is derived from an EMBL/GenBank/DDBJ whole genome shotgun (WGS) entry which is preliminary data.</text>
</comment>
<reference evidence="5 6" key="1">
    <citation type="submission" date="2018-06" db="EMBL/GenBank/DDBJ databases">
        <title>Streptomyces reniochalinae sp. nov. and Streptomyces diacarnus sp. nov. from marine sponges.</title>
        <authorList>
            <person name="Li L."/>
        </authorList>
    </citation>
    <scope>NUCLEOTIDE SEQUENCE [LARGE SCALE GENOMIC DNA]</scope>
    <source>
        <strain evidence="5 6">LHW51701</strain>
    </source>
</reference>
<dbReference type="NCBIfam" id="NF033788">
    <property type="entry name" value="HTH_metalloreg"/>
    <property type="match status" value="1"/>
</dbReference>
<dbReference type="Gene3D" id="1.10.10.10">
    <property type="entry name" value="Winged helix-like DNA-binding domain superfamily/Winged helix DNA-binding domain"/>
    <property type="match status" value="1"/>
</dbReference>
<dbReference type="SUPFAM" id="SSF46785">
    <property type="entry name" value="Winged helix' DNA-binding domain"/>
    <property type="match status" value="1"/>
</dbReference>
<sequence length="203" mass="22803">MDSDNLLGDLAVTDPKAMRALSHPVRLAILDLLRRDGPASATELAKEIDASPSTISWHLRHLAGFGLVRDSEGGSDRRYRRWEVVARGFRFEAPEDPDDEEGRSAARLLSQQMFLQAGQTPARWAADVEPVLEPAWRRLAGLANTRVVLAPDELEFIQREFERVLAPFVSRDEADWPADGRRVRLLRYALPEQADLPTEAPVE</sequence>
<accession>A0A367ECJ7</accession>
<dbReference type="GO" id="GO:0003677">
    <property type="term" value="F:DNA binding"/>
    <property type="evidence" value="ECO:0007669"/>
    <property type="project" value="UniProtKB-KW"/>
</dbReference>
<dbReference type="InterPro" id="IPR051011">
    <property type="entry name" value="Metal_resp_trans_reg"/>
</dbReference>
<dbReference type="Proteomes" id="UP000252914">
    <property type="component" value="Unassembled WGS sequence"/>
</dbReference>
<evidence type="ECO:0000313" key="6">
    <source>
        <dbReference type="Proteomes" id="UP000252914"/>
    </source>
</evidence>
<dbReference type="CDD" id="cd00090">
    <property type="entry name" value="HTH_ARSR"/>
    <property type="match status" value="1"/>
</dbReference>
<dbReference type="RefSeq" id="WP_114025253.1">
    <property type="nucleotide sequence ID" value="NZ_QOIN01000066.1"/>
</dbReference>
<keyword evidence="1" id="KW-0805">Transcription regulation</keyword>
<keyword evidence="3" id="KW-0804">Transcription</keyword>
<gene>
    <name evidence="5" type="ORF">DTL70_30620</name>
</gene>
<dbReference type="AlphaFoldDB" id="A0A367ECJ7"/>
<protein>
    <submittedName>
        <fullName evidence="5">ArsR family transcriptional regulator</fullName>
    </submittedName>
</protein>
<organism evidence="5 6">
    <name type="scientific">Streptomyces diacarni</name>
    <dbReference type="NCBI Taxonomy" id="2800381"/>
    <lineage>
        <taxon>Bacteria</taxon>
        <taxon>Bacillati</taxon>
        <taxon>Actinomycetota</taxon>
        <taxon>Actinomycetes</taxon>
        <taxon>Kitasatosporales</taxon>
        <taxon>Streptomycetaceae</taxon>
        <taxon>Streptomyces</taxon>
    </lineage>
</organism>
<evidence type="ECO:0000256" key="1">
    <source>
        <dbReference type="ARBA" id="ARBA00023015"/>
    </source>
</evidence>
<proteinExistence type="predicted"/>
<keyword evidence="6" id="KW-1185">Reference proteome</keyword>
<name>A0A367ECJ7_9ACTN</name>
<dbReference type="Pfam" id="PF12840">
    <property type="entry name" value="HTH_20"/>
    <property type="match status" value="1"/>
</dbReference>
<keyword evidence="2" id="KW-0238">DNA-binding</keyword>
<evidence type="ECO:0000256" key="2">
    <source>
        <dbReference type="ARBA" id="ARBA00023125"/>
    </source>
</evidence>
<evidence type="ECO:0000313" key="5">
    <source>
        <dbReference type="EMBL" id="RCG15693.1"/>
    </source>
</evidence>
<dbReference type="PANTHER" id="PTHR43132:SF2">
    <property type="entry name" value="ARSENICAL RESISTANCE OPERON REPRESSOR ARSR-RELATED"/>
    <property type="match status" value="1"/>
</dbReference>
<dbReference type="SMART" id="SM00418">
    <property type="entry name" value="HTH_ARSR"/>
    <property type="match status" value="1"/>
</dbReference>
<evidence type="ECO:0000256" key="3">
    <source>
        <dbReference type="ARBA" id="ARBA00023163"/>
    </source>
</evidence>
<dbReference type="InterPro" id="IPR036388">
    <property type="entry name" value="WH-like_DNA-bd_sf"/>
</dbReference>
<dbReference type="InterPro" id="IPR011991">
    <property type="entry name" value="ArsR-like_HTH"/>
</dbReference>
<dbReference type="EMBL" id="QOIN01000066">
    <property type="protein sequence ID" value="RCG15693.1"/>
    <property type="molecule type" value="Genomic_DNA"/>
</dbReference>
<dbReference type="InterPro" id="IPR001845">
    <property type="entry name" value="HTH_ArsR_DNA-bd_dom"/>
</dbReference>
<dbReference type="InterPro" id="IPR036390">
    <property type="entry name" value="WH_DNA-bd_sf"/>
</dbReference>
<feature type="domain" description="HTH arsR-type" evidence="4">
    <location>
        <begin position="6"/>
        <end position="101"/>
    </location>
</feature>
<dbReference type="PRINTS" id="PR00778">
    <property type="entry name" value="HTHARSR"/>
</dbReference>